<evidence type="ECO:0000313" key="2">
    <source>
        <dbReference type="Proteomes" id="UP000593577"/>
    </source>
</evidence>
<organism evidence="1 2">
    <name type="scientific">Gossypium aridum</name>
    <name type="common">American cotton</name>
    <name type="synonym">Erioxylum aridum</name>
    <dbReference type="NCBI Taxonomy" id="34290"/>
    <lineage>
        <taxon>Eukaryota</taxon>
        <taxon>Viridiplantae</taxon>
        <taxon>Streptophyta</taxon>
        <taxon>Embryophyta</taxon>
        <taxon>Tracheophyta</taxon>
        <taxon>Spermatophyta</taxon>
        <taxon>Magnoliopsida</taxon>
        <taxon>eudicotyledons</taxon>
        <taxon>Gunneridae</taxon>
        <taxon>Pentapetalae</taxon>
        <taxon>rosids</taxon>
        <taxon>malvids</taxon>
        <taxon>Malvales</taxon>
        <taxon>Malvaceae</taxon>
        <taxon>Malvoideae</taxon>
        <taxon>Gossypium</taxon>
    </lineage>
</organism>
<sequence length="59" mass="6824">VGRHTRVRLGGLLILEEFFQGYFKVLLVFALEKVMKRCAKASTRNNRVSVCSLRILMVR</sequence>
<feature type="non-terminal residue" evidence="1">
    <location>
        <position position="59"/>
    </location>
</feature>
<name>A0A7J8WJN8_GOSAI</name>
<proteinExistence type="predicted"/>
<dbReference type="Proteomes" id="UP000593577">
    <property type="component" value="Unassembled WGS sequence"/>
</dbReference>
<protein>
    <submittedName>
        <fullName evidence="1">Uncharacterized protein</fullName>
    </submittedName>
</protein>
<accession>A0A7J8WJN8</accession>
<comment type="caution">
    <text evidence="1">The sequence shown here is derived from an EMBL/GenBank/DDBJ whole genome shotgun (WGS) entry which is preliminary data.</text>
</comment>
<keyword evidence="2" id="KW-1185">Reference proteome</keyword>
<reference evidence="1 2" key="1">
    <citation type="journal article" date="2019" name="Genome Biol. Evol.">
        <title>Insights into the evolution of the New World diploid cottons (Gossypium, subgenus Houzingenia) based on genome sequencing.</title>
        <authorList>
            <person name="Grover C.E."/>
            <person name="Arick M.A. 2nd"/>
            <person name="Thrash A."/>
            <person name="Conover J.L."/>
            <person name="Sanders W.S."/>
            <person name="Peterson D.G."/>
            <person name="Frelichowski J.E."/>
            <person name="Scheffler J.A."/>
            <person name="Scheffler B.E."/>
            <person name="Wendel J.F."/>
        </authorList>
    </citation>
    <scope>NUCLEOTIDE SEQUENCE [LARGE SCALE GENOMIC DNA]</scope>
    <source>
        <strain evidence="1">185</strain>
        <tissue evidence="1">Leaf</tissue>
    </source>
</reference>
<evidence type="ECO:0000313" key="1">
    <source>
        <dbReference type="EMBL" id="MBA0675275.1"/>
    </source>
</evidence>
<dbReference type="EMBL" id="JABFAA010000001">
    <property type="protein sequence ID" value="MBA0675275.1"/>
    <property type="molecule type" value="Genomic_DNA"/>
</dbReference>
<dbReference type="AlphaFoldDB" id="A0A7J8WJN8"/>
<gene>
    <name evidence="1" type="ORF">Goari_016828</name>
</gene>